<dbReference type="Gene3D" id="3.30.70.660">
    <property type="entry name" value="Pseudouridine synthase I, catalytic domain, C-terminal subdomain"/>
    <property type="match status" value="1"/>
</dbReference>
<dbReference type="SUPFAM" id="SSF55120">
    <property type="entry name" value="Pseudouridine synthase"/>
    <property type="match status" value="1"/>
</dbReference>
<proteinExistence type="inferred from homology"/>
<dbReference type="OrthoDB" id="10252009at2759"/>
<dbReference type="EC" id="5.4.99.12" evidence="4"/>
<comment type="similarity">
    <text evidence="1 4">Belongs to the tRNA pseudouridine synthase TruA family.</text>
</comment>
<dbReference type="InterPro" id="IPR020097">
    <property type="entry name" value="PsdUridine_synth_TruA_a/b_dom"/>
</dbReference>
<dbReference type="EMBL" id="HACA01011997">
    <property type="protein sequence ID" value="CDW29358.1"/>
    <property type="molecule type" value="Transcribed_RNA"/>
</dbReference>
<name>A0A0K2TTM1_LEPSM</name>
<keyword evidence="3 4" id="KW-0413">Isomerase</keyword>
<evidence type="ECO:0000256" key="2">
    <source>
        <dbReference type="ARBA" id="ARBA00022694"/>
    </source>
</evidence>
<evidence type="ECO:0000256" key="4">
    <source>
        <dbReference type="RuleBase" id="RU003792"/>
    </source>
</evidence>
<dbReference type="GO" id="GO:0003723">
    <property type="term" value="F:RNA binding"/>
    <property type="evidence" value="ECO:0007669"/>
    <property type="project" value="InterPro"/>
</dbReference>
<dbReference type="GO" id="GO:0031119">
    <property type="term" value="P:tRNA pseudouridine synthesis"/>
    <property type="evidence" value="ECO:0007669"/>
    <property type="project" value="TreeGrafter"/>
</dbReference>
<dbReference type="InterPro" id="IPR020094">
    <property type="entry name" value="TruA/RsuA/RluB/E/F_N"/>
</dbReference>
<organism evidence="6">
    <name type="scientific">Lepeophtheirus salmonis</name>
    <name type="common">Salmon louse</name>
    <name type="synonym">Caligus salmonis</name>
    <dbReference type="NCBI Taxonomy" id="72036"/>
    <lineage>
        <taxon>Eukaryota</taxon>
        <taxon>Metazoa</taxon>
        <taxon>Ecdysozoa</taxon>
        <taxon>Arthropoda</taxon>
        <taxon>Crustacea</taxon>
        <taxon>Multicrustacea</taxon>
        <taxon>Hexanauplia</taxon>
        <taxon>Copepoda</taxon>
        <taxon>Siphonostomatoida</taxon>
        <taxon>Caligidae</taxon>
        <taxon>Lepeophtheirus</taxon>
    </lineage>
</organism>
<evidence type="ECO:0000259" key="5">
    <source>
        <dbReference type="Pfam" id="PF01416"/>
    </source>
</evidence>
<dbReference type="InterPro" id="IPR020095">
    <property type="entry name" value="PsdUridine_synth_TruA_C"/>
</dbReference>
<comment type="catalytic activity">
    <reaction evidence="4">
        <text>uridine(38/39/40) in tRNA = pseudouridine(38/39/40) in tRNA</text>
        <dbReference type="Rhea" id="RHEA:22376"/>
        <dbReference type="Rhea" id="RHEA-COMP:10085"/>
        <dbReference type="Rhea" id="RHEA-COMP:10087"/>
        <dbReference type="ChEBI" id="CHEBI:65314"/>
        <dbReference type="ChEBI" id="CHEBI:65315"/>
        <dbReference type="EC" id="5.4.99.12"/>
    </reaction>
</comment>
<dbReference type="InterPro" id="IPR020103">
    <property type="entry name" value="PsdUridine_synth_cat_dom_sf"/>
</dbReference>
<reference evidence="6" key="1">
    <citation type="submission" date="2014-05" db="EMBL/GenBank/DDBJ databases">
        <authorList>
            <person name="Chronopoulou M."/>
        </authorList>
    </citation>
    <scope>NUCLEOTIDE SEQUENCE</scope>
    <source>
        <tissue evidence="6">Whole organism</tissue>
    </source>
</reference>
<dbReference type="PANTHER" id="PTHR11142:SF0">
    <property type="entry name" value="TRNA PSEUDOURIDINE SYNTHASE-LIKE 1"/>
    <property type="match status" value="1"/>
</dbReference>
<dbReference type="GO" id="GO:0160147">
    <property type="term" value="F:tRNA pseudouridine(38-40) synthase activity"/>
    <property type="evidence" value="ECO:0007669"/>
    <property type="project" value="UniProtKB-EC"/>
</dbReference>
<sequence length="405" mass="46911">MVMGIQRYLIRFGYSGTRFNGAQKQQRRVELSERLSRPGYSYLDSKSVQGAIESVLYDLRPRNNPIFTLSSRTDKGVHAYHSSGSVDLVHPVRGDYFDPKEITWTLNSALESLGLDIRIYKTVAVPGIFNPRWAKKRVYHYKFAAPKENLYTIVPSIQDPKIFKNSQFHILRQFEHEMLKEKFPHQGILPLEIRNEIAELRKSINAKIFAEALEHFQGKHNFASFCHIAHLKNLWTSYSEGPFNVEQMIALCEREVDIEFCSWKPNLSNPSLSTFFNFYQIKFTSTSFLYNQIRRMIGSALESSRKGSIENIQFLLANPNPSNWSGVHLADPKGLHLYDIEYSLDVLRDATDIFSELPVLPEPNVDKIPGFKWINWEKIKNFKSSVDRYNISRAEYYQDSKTSSS</sequence>
<accession>A0A0K2TTM1</accession>
<feature type="domain" description="Pseudouridine synthase I TruA alpha/beta" evidence="5">
    <location>
        <begin position="212"/>
        <end position="343"/>
    </location>
</feature>
<dbReference type="HAMAP" id="MF_00171">
    <property type="entry name" value="TruA"/>
    <property type="match status" value="1"/>
</dbReference>
<evidence type="ECO:0000256" key="3">
    <source>
        <dbReference type="ARBA" id="ARBA00023235"/>
    </source>
</evidence>
<keyword evidence="2 4" id="KW-0819">tRNA processing</keyword>
<protein>
    <recommendedName>
        <fullName evidence="4">tRNA pseudouridine synthase</fullName>
        <ecNumber evidence="4">5.4.99.12</ecNumber>
    </recommendedName>
</protein>
<evidence type="ECO:0000256" key="1">
    <source>
        <dbReference type="ARBA" id="ARBA00009375"/>
    </source>
</evidence>
<dbReference type="InterPro" id="IPR001406">
    <property type="entry name" value="PsdUridine_synth_TruA"/>
</dbReference>
<dbReference type="Pfam" id="PF01416">
    <property type="entry name" value="PseudoU_synth_1"/>
    <property type="match status" value="1"/>
</dbReference>
<evidence type="ECO:0000313" key="6">
    <source>
        <dbReference type="EMBL" id="CDW29358.1"/>
    </source>
</evidence>
<dbReference type="PANTHER" id="PTHR11142">
    <property type="entry name" value="PSEUDOURIDYLATE SYNTHASE"/>
    <property type="match status" value="1"/>
</dbReference>
<dbReference type="Gene3D" id="3.30.70.580">
    <property type="entry name" value="Pseudouridine synthase I, catalytic domain, N-terminal subdomain"/>
    <property type="match status" value="1"/>
</dbReference>
<dbReference type="AlphaFoldDB" id="A0A0K2TTM1"/>